<organism evidence="2 3">
    <name type="scientific">Planococcus shixiaomingii</name>
    <dbReference type="NCBI Taxonomy" id="3058393"/>
    <lineage>
        <taxon>Bacteria</taxon>
        <taxon>Bacillati</taxon>
        <taxon>Bacillota</taxon>
        <taxon>Bacilli</taxon>
        <taxon>Bacillales</taxon>
        <taxon>Caryophanaceae</taxon>
        <taxon>Planococcus</taxon>
    </lineage>
</organism>
<feature type="transmembrane region" description="Helical" evidence="1">
    <location>
        <begin position="198"/>
        <end position="217"/>
    </location>
</feature>
<evidence type="ECO:0000313" key="3">
    <source>
        <dbReference type="Proteomes" id="UP001172055"/>
    </source>
</evidence>
<evidence type="ECO:0008006" key="4">
    <source>
        <dbReference type="Google" id="ProtNLM"/>
    </source>
</evidence>
<evidence type="ECO:0000256" key="1">
    <source>
        <dbReference type="SAM" id="Phobius"/>
    </source>
</evidence>
<feature type="transmembrane region" description="Helical" evidence="1">
    <location>
        <begin position="137"/>
        <end position="156"/>
    </location>
</feature>
<feature type="transmembrane region" description="Helical" evidence="1">
    <location>
        <begin position="6"/>
        <end position="25"/>
    </location>
</feature>
<accession>A0ABT8N0J9</accession>
<gene>
    <name evidence="2" type="ORF">QWY14_06445</name>
</gene>
<feature type="transmembrane region" description="Helical" evidence="1">
    <location>
        <begin position="266"/>
        <end position="283"/>
    </location>
</feature>
<sequence>MISRLQSAFNFMLDAFLISLCLVFIDSKTTIALVVLWLSLNAAAAIVSFFVFLKVPYSLNVAVVIALATMSLAIVSNASVGVVLLFSIVAVYRLHMRFSTNEDSFDSDDNFLFKFCLLFSVVLVISLFNPAGGTSETLYAIAIGLVVFYVAARMLCRYLQARKEDLSFLQLVTFLLSILGLSAAGTMLVFAIADEVRYVAASLFGRIISIALWPLAVGMEKMVDFLNGLAPEEQKQQNLEKLDLEETVNKPFDTVQPSATDIPFELIFIGMLVFLLIMLVLWLRKVKPKKEETKKAGYVEIDRFAAAPAPTLPDSSAISYAAIDLNIIRQAFRDFERQAAEADKGRQKHETVKEWLKRMEWTASDAFFNTYDFVRYGKGQVSETKALPFLDEIKKLNEKYLKVDV</sequence>
<reference evidence="2 3" key="1">
    <citation type="submission" date="2023-06" db="EMBL/GenBank/DDBJ databases">
        <title>Novel species in genus Planococcus.</title>
        <authorList>
            <person name="Ning S."/>
        </authorList>
    </citation>
    <scope>NUCLEOTIDE SEQUENCE [LARGE SCALE GENOMIC DNA]</scope>
    <source>
        <strain evidence="2 3">N028</strain>
    </source>
</reference>
<protein>
    <recommendedName>
        <fullName evidence="4">DUF4129 domain-containing protein</fullName>
    </recommendedName>
</protein>
<dbReference type="RefSeq" id="WP_301723064.1">
    <property type="nucleotide sequence ID" value="NZ_JAUJWV010000001.1"/>
</dbReference>
<proteinExistence type="predicted"/>
<keyword evidence="1" id="KW-0812">Transmembrane</keyword>
<feature type="transmembrane region" description="Helical" evidence="1">
    <location>
        <begin position="112"/>
        <end position="131"/>
    </location>
</feature>
<feature type="transmembrane region" description="Helical" evidence="1">
    <location>
        <begin position="32"/>
        <end position="53"/>
    </location>
</feature>
<name>A0ABT8N0J9_9BACL</name>
<evidence type="ECO:0000313" key="2">
    <source>
        <dbReference type="EMBL" id="MDN7241424.1"/>
    </source>
</evidence>
<feature type="transmembrane region" description="Helical" evidence="1">
    <location>
        <begin position="168"/>
        <end position="192"/>
    </location>
</feature>
<keyword evidence="1" id="KW-1133">Transmembrane helix</keyword>
<comment type="caution">
    <text evidence="2">The sequence shown here is derived from an EMBL/GenBank/DDBJ whole genome shotgun (WGS) entry which is preliminary data.</text>
</comment>
<keyword evidence="3" id="KW-1185">Reference proteome</keyword>
<dbReference type="Proteomes" id="UP001172055">
    <property type="component" value="Unassembled WGS sequence"/>
</dbReference>
<feature type="transmembrane region" description="Helical" evidence="1">
    <location>
        <begin position="59"/>
        <end position="92"/>
    </location>
</feature>
<dbReference type="EMBL" id="JAUJWV010000001">
    <property type="protein sequence ID" value="MDN7241424.1"/>
    <property type="molecule type" value="Genomic_DNA"/>
</dbReference>
<keyword evidence="1" id="KW-0472">Membrane</keyword>